<sequence length="1104" mass="125645">MNDINNTKPNTNNTKSNTSNTKPNSNNSNTKAVTKSKTGEKEKTSKICISCGKVIKGQFVRALGEIYHLDCFRCIDCDEICVSKFFPFKEDGITRPLCETDYFRRLDLICAKCGGALRGPHINALNKKYHLDHFTCTVCNVVFQPNASYYEHNGNIYCQNHYSALFAQRCGGCHTPVLRQLIEVNKNTDTQEQWHPECYMIYKSWNVKLVLENELPKDPIEPKDFNAEIEKQKLVEEKIARIWSILSAFEESSAECMAEILSYVSDNLYLNGIEQAGNFVCHVDVLFSGIDEIEANLKKFNDKTGLQHTKEPKLLAKRIVNFFSLLTHKNSIPRQDTTHEFLTLVTTLAHTLKILIRSALRGALKLENVYGVKTALDSFLAKFLTLGEMQSELRQQQLMSSSEYNIQSEYCPLCHKSVEEECIKLNDSRWHSNCFYCQTCKKNLYETYETEARMDPTNKKIYCKNCSPPNCIDHGFVHVTQLEQYTFLLKFALKRLYIINMKNENIENNNNNNAITDGEEPVSSSLKQQSNKLKKIPPRNTPEQRQARLEDSMQYHSIDTLHDIAGDDDPHRGARRPSNNPARYESYHHSNNESDKYYYPPQPQPIDPNNNPLINSPIKKSYSYEQSLNENVGMKNPTKRSSREMLTKSPEGLKPTIPPPPFPPKQSFNNLHRSHSNGAGVYPVNSPVSPLQNPGIPPRSPNIRLSHSRSRSPSGNLRITNNLNHIPITNANDNGMNNLSKSFPGSSLSNSNGSLYTSNSMINGTGIRYYSELSAYELITVKHMAINTLKENLDSSLSLDLSSLIEDRKLKLWEKVFVSFKSNQKKTKPKDGTFNVPLDILVDRYGVNSDIGLSPGTVNIPVFIEKIIRSLRTKDLTIEGIFRKNGNIRRLKTLTELLDQNPENINFSEDNSIQLAALLKKFLRELPEPLLTFKLHKVFIQSQKQEDENRRFKIIQSACTLLPKCNRDLLEVLLIFLKEVASYSDKNKMDADNLATVIAPTICYSKSKDPVKDDSFLAIEAVKMMILNQDKLWIVPYDINNIIKPDNQNNINIKDLKKKNDNLIKAHSSNDLRVANIEDDYNYPIVNADSGVIHPGSAEKLDIF</sequence>
<feature type="region of interest" description="Disordered" evidence="5">
    <location>
        <begin position="1"/>
        <end position="38"/>
    </location>
</feature>
<dbReference type="SUPFAM" id="SSF48350">
    <property type="entry name" value="GTPase activation domain, GAP"/>
    <property type="match status" value="1"/>
</dbReference>
<feature type="compositionally biased region" description="Polar residues" evidence="5">
    <location>
        <begin position="711"/>
        <end position="720"/>
    </location>
</feature>
<dbReference type="GO" id="GO:0046872">
    <property type="term" value="F:metal ion binding"/>
    <property type="evidence" value="ECO:0007669"/>
    <property type="project" value="UniProtKB-KW"/>
</dbReference>
<dbReference type="Gene3D" id="2.10.110.10">
    <property type="entry name" value="Cysteine Rich Protein"/>
    <property type="match status" value="4"/>
</dbReference>
<feature type="region of interest" description="Disordered" evidence="5">
    <location>
        <begin position="629"/>
        <end position="661"/>
    </location>
</feature>
<feature type="compositionally biased region" description="Low complexity" evidence="5">
    <location>
        <begin position="507"/>
        <end position="516"/>
    </location>
</feature>
<proteinExistence type="predicted"/>
<dbReference type="CDD" id="cd09392">
    <property type="entry name" value="LIM2_Lrg1p_like"/>
    <property type="match status" value="1"/>
</dbReference>
<dbReference type="Pfam" id="PF00620">
    <property type="entry name" value="RhoGAP"/>
    <property type="match status" value="1"/>
</dbReference>
<evidence type="ECO:0000256" key="3">
    <source>
        <dbReference type="ARBA" id="ARBA00022833"/>
    </source>
</evidence>
<name>A0A1Y1WSU0_9FUNG</name>
<dbReference type="PROSITE" id="PS50238">
    <property type="entry name" value="RHOGAP"/>
    <property type="match status" value="1"/>
</dbReference>
<evidence type="ECO:0000256" key="4">
    <source>
        <dbReference type="PROSITE-ProRule" id="PRU00125"/>
    </source>
</evidence>
<feature type="domain" description="LIM zinc-binding" evidence="6">
    <location>
        <begin position="409"/>
        <end position="473"/>
    </location>
</feature>
<comment type="caution">
    <text evidence="8">The sequence shown here is derived from an EMBL/GenBank/DDBJ whole genome shotgun (WGS) entry which is preliminary data.</text>
</comment>
<feature type="domain" description="LIM zinc-binding" evidence="6">
    <location>
        <begin position="46"/>
        <end position="105"/>
    </location>
</feature>
<keyword evidence="3 4" id="KW-0862">Zinc</keyword>
<feature type="compositionally biased region" description="Basic and acidic residues" evidence="5">
    <location>
        <begin position="585"/>
        <end position="596"/>
    </location>
</feature>
<reference evidence="8 9" key="1">
    <citation type="submission" date="2016-08" db="EMBL/GenBank/DDBJ databases">
        <title>A Parts List for Fungal Cellulosomes Revealed by Comparative Genomics.</title>
        <authorList>
            <consortium name="DOE Joint Genome Institute"/>
            <person name="Haitjema C.H."/>
            <person name="Gilmore S.P."/>
            <person name="Henske J.K."/>
            <person name="Solomon K.V."/>
            <person name="De Groot R."/>
            <person name="Kuo A."/>
            <person name="Mondo S.J."/>
            <person name="Salamov A.A."/>
            <person name="Labutti K."/>
            <person name="Zhao Z."/>
            <person name="Chiniquy J."/>
            <person name="Barry K."/>
            <person name="Brewer H.M."/>
            <person name="Purvine S.O."/>
            <person name="Wright A.T."/>
            <person name="Boxma B."/>
            <person name="Van Alen T."/>
            <person name="Hackstein J.H."/>
            <person name="Baker S.E."/>
            <person name="Grigoriev I.V."/>
            <person name="O'Malley M.A."/>
        </authorList>
    </citation>
    <scope>NUCLEOTIDE SEQUENCE [LARGE SCALE GENOMIC DNA]</scope>
    <source>
        <strain evidence="8 9">S4</strain>
    </source>
</reference>
<reference evidence="8 9" key="2">
    <citation type="submission" date="2016-08" db="EMBL/GenBank/DDBJ databases">
        <title>Pervasive Adenine N6-methylation of Active Genes in Fungi.</title>
        <authorList>
            <consortium name="DOE Joint Genome Institute"/>
            <person name="Mondo S.J."/>
            <person name="Dannebaum R.O."/>
            <person name="Kuo R.C."/>
            <person name="Labutti K."/>
            <person name="Haridas S."/>
            <person name="Kuo A."/>
            <person name="Salamov A."/>
            <person name="Ahrendt S.R."/>
            <person name="Lipzen A."/>
            <person name="Sullivan W."/>
            <person name="Andreopoulos W.B."/>
            <person name="Clum A."/>
            <person name="Lindquist E."/>
            <person name="Daum C."/>
            <person name="Ramamoorthy G.K."/>
            <person name="Gryganskyi A."/>
            <person name="Culley D."/>
            <person name="Magnuson J.K."/>
            <person name="James T.Y."/>
            <person name="O'Malley M.A."/>
            <person name="Stajich J.E."/>
            <person name="Spatafora J.W."/>
            <person name="Visel A."/>
            <person name="Grigoriev I.V."/>
        </authorList>
    </citation>
    <scope>NUCLEOTIDE SEQUENCE [LARGE SCALE GENOMIC DNA]</scope>
    <source>
        <strain evidence="8 9">S4</strain>
    </source>
</reference>
<evidence type="ECO:0000256" key="1">
    <source>
        <dbReference type="ARBA" id="ARBA00022468"/>
    </source>
</evidence>
<evidence type="ECO:0000256" key="2">
    <source>
        <dbReference type="ARBA" id="ARBA00022723"/>
    </source>
</evidence>
<organism evidence="8 9">
    <name type="scientific">Anaeromyces robustus</name>
    <dbReference type="NCBI Taxonomy" id="1754192"/>
    <lineage>
        <taxon>Eukaryota</taxon>
        <taxon>Fungi</taxon>
        <taxon>Fungi incertae sedis</taxon>
        <taxon>Chytridiomycota</taxon>
        <taxon>Chytridiomycota incertae sedis</taxon>
        <taxon>Neocallimastigomycetes</taxon>
        <taxon>Neocallimastigales</taxon>
        <taxon>Neocallimastigaceae</taxon>
        <taxon>Anaeromyces</taxon>
    </lineage>
</organism>
<dbReference type="SUPFAM" id="SSF57716">
    <property type="entry name" value="Glucocorticoid receptor-like (DNA-binding domain)"/>
    <property type="match status" value="3"/>
</dbReference>
<dbReference type="GO" id="GO:0051056">
    <property type="term" value="P:regulation of small GTPase mediated signal transduction"/>
    <property type="evidence" value="ECO:0007669"/>
    <property type="project" value="TreeGrafter"/>
</dbReference>
<feature type="compositionally biased region" description="Low complexity" evidence="5">
    <location>
        <begin position="1"/>
        <end position="31"/>
    </location>
</feature>
<dbReference type="InterPro" id="IPR000198">
    <property type="entry name" value="RhoGAP_dom"/>
</dbReference>
<dbReference type="InterPro" id="IPR001781">
    <property type="entry name" value="Znf_LIM"/>
</dbReference>
<feature type="region of interest" description="Disordered" evidence="5">
    <location>
        <begin position="698"/>
        <end position="720"/>
    </location>
</feature>
<keyword evidence="4" id="KW-0440">LIM domain</keyword>
<dbReference type="OrthoDB" id="20689at2759"/>
<dbReference type="Gene3D" id="1.10.555.10">
    <property type="entry name" value="Rho GTPase activation protein"/>
    <property type="match status" value="1"/>
</dbReference>
<keyword evidence="2 4" id="KW-0479">Metal-binding</keyword>
<dbReference type="Proteomes" id="UP000193944">
    <property type="component" value="Unassembled WGS sequence"/>
</dbReference>
<gene>
    <name evidence="8" type="ORF">BCR32DRAFT_296205</name>
</gene>
<dbReference type="STRING" id="1754192.A0A1Y1WSU0"/>
<evidence type="ECO:0000313" key="8">
    <source>
        <dbReference type="EMBL" id="ORX76522.1"/>
    </source>
</evidence>
<evidence type="ECO:0000259" key="6">
    <source>
        <dbReference type="PROSITE" id="PS50023"/>
    </source>
</evidence>
<protein>
    <submittedName>
        <fullName evidence="8">RhoGAP-domain-containing protein</fullName>
    </submittedName>
</protein>
<evidence type="ECO:0000256" key="5">
    <source>
        <dbReference type="SAM" id="MobiDB-lite"/>
    </source>
</evidence>
<dbReference type="SMART" id="SM00324">
    <property type="entry name" value="RhoGAP"/>
    <property type="match status" value="1"/>
</dbReference>
<dbReference type="PANTHER" id="PTHR14963:SF7">
    <property type="entry name" value="RHO GTPASE-ACTIVATING PROTEIN 19"/>
    <property type="match status" value="1"/>
</dbReference>
<feature type="domain" description="LIM zinc-binding" evidence="6">
    <location>
        <begin position="108"/>
        <end position="168"/>
    </location>
</feature>
<accession>A0A1Y1WSU0</accession>
<dbReference type="EMBL" id="MCFG01000294">
    <property type="protein sequence ID" value="ORX76522.1"/>
    <property type="molecule type" value="Genomic_DNA"/>
</dbReference>
<dbReference type="AlphaFoldDB" id="A0A1Y1WSU0"/>
<dbReference type="Pfam" id="PF00412">
    <property type="entry name" value="LIM"/>
    <property type="match status" value="3"/>
</dbReference>
<evidence type="ECO:0000313" key="9">
    <source>
        <dbReference type="Proteomes" id="UP000193944"/>
    </source>
</evidence>
<evidence type="ECO:0000259" key="7">
    <source>
        <dbReference type="PROSITE" id="PS50238"/>
    </source>
</evidence>
<feature type="domain" description="Rho-GAP" evidence="7">
    <location>
        <begin position="836"/>
        <end position="1033"/>
    </location>
</feature>
<dbReference type="PROSITE" id="PS50023">
    <property type="entry name" value="LIM_DOMAIN_2"/>
    <property type="match status" value="3"/>
</dbReference>
<dbReference type="SMART" id="SM00132">
    <property type="entry name" value="LIM"/>
    <property type="match status" value="3"/>
</dbReference>
<feature type="region of interest" description="Disordered" evidence="5">
    <location>
        <begin position="507"/>
        <end position="548"/>
    </location>
</feature>
<feature type="region of interest" description="Disordered" evidence="5">
    <location>
        <begin position="562"/>
        <end position="611"/>
    </location>
</feature>
<keyword evidence="1" id="KW-0343">GTPase activation</keyword>
<dbReference type="CDD" id="cd09391">
    <property type="entry name" value="LIM1_Lrg1p_like"/>
    <property type="match status" value="1"/>
</dbReference>
<keyword evidence="9" id="KW-1185">Reference proteome</keyword>
<dbReference type="PROSITE" id="PS00478">
    <property type="entry name" value="LIM_DOMAIN_1"/>
    <property type="match status" value="2"/>
</dbReference>
<dbReference type="PANTHER" id="PTHR14963">
    <property type="entry name" value="RHO GTPASE ACTIVATING PROTEIN 18,19-RELATED"/>
    <property type="match status" value="1"/>
</dbReference>
<dbReference type="GO" id="GO:0005737">
    <property type="term" value="C:cytoplasm"/>
    <property type="evidence" value="ECO:0007669"/>
    <property type="project" value="TreeGrafter"/>
</dbReference>
<dbReference type="InterPro" id="IPR008936">
    <property type="entry name" value="Rho_GTPase_activation_prot"/>
</dbReference>
<feature type="compositionally biased region" description="Basic and acidic residues" evidence="5">
    <location>
        <begin position="562"/>
        <end position="572"/>
    </location>
</feature>
<dbReference type="GO" id="GO:0005096">
    <property type="term" value="F:GTPase activator activity"/>
    <property type="evidence" value="ECO:0007669"/>
    <property type="project" value="UniProtKB-KW"/>
</dbReference>
<dbReference type="GO" id="GO:0007165">
    <property type="term" value="P:signal transduction"/>
    <property type="evidence" value="ECO:0007669"/>
    <property type="project" value="InterPro"/>
</dbReference>